<dbReference type="Gene3D" id="3.90.180.10">
    <property type="entry name" value="Medium-chain alcohol dehydrogenases, catalytic domain"/>
    <property type="match status" value="1"/>
</dbReference>
<dbReference type="PANTHER" id="PTHR44013">
    <property type="entry name" value="ZINC-TYPE ALCOHOL DEHYDROGENASE-LIKE PROTEIN C16A3.02C"/>
    <property type="match status" value="1"/>
</dbReference>
<keyword evidence="3" id="KW-1185">Reference proteome</keyword>
<organism evidence="2 3">
    <name type="scientific">Ornithinimicrobium faecis</name>
    <dbReference type="NCBI Taxonomy" id="2934158"/>
    <lineage>
        <taxon>Bacteria</taxon>
        <taxon>Bacillati</taxon>
        <taxon>Actinomycetota</taxon>
        <taxon>Actinomycetes</taxon>
        <taxon>Micrococcales</taxon>
        <taxon>Ornithinimicrobiaceae</taxon>
        <taxon>Ornithinimicrobium</taxon>
    </lineage>
</organism>
<dbReference type="InterPro" id="IPR052733">
    <property type="entry name" value="Chloroplast_QOR"/>
</dbReference>
<name>A0ABY4YUF4_9MICO</name>
<dbReference type="InterPro" id="IPR036291">
    <property type="entry name" value="NAD(P)-bd_dom_sf"/>
</dbReference>
<dbReference type="PANTHER" id="PTHR44013:SF1">
    <property type="entry name" value="ZINC-TYPE ALCOHOL DEHYDROGENASE-LIKE PROTEIN C16A3.02C"/>
    <property type="match status" value="1"/>
</dbReference>
<evidence type="ECO:0000259" key="1">
    <source>
        <dbReference type="SMART" id="SM00829"/>
    </source>
</evidence>
<proteinExistence type="predicted"/>
<dbReference type="InterPro" id="IPR013154">
    <property type="entry name" value="ADH-like_N"/>
</dbReference>
<dbReference type="Pfam" id="PF08240">
    <property type="entry name" value="ADH_N"/>
    <property type="match status" value="1"/>
</dbReference>
<evidence type="ECO:0000313" key="2">
    <source>
        <dbReference type="EMBL" id="USQ80194.1"/>
    </source>
</evidence>
<dbReference type="InterPro" id="IPR020843">
    <property type="entry name" value="ER"/>
</dbReference>
<dbReference type="SMART" id="SM00829">
    <property type="entry name" value="PKS_ER"/>
    <property type="match status" value="1"/>
</dbReference>
<reference evidence="2" key="1">
    <citation type="submission" date="2022-06" db="EMBL/GenBank/DDBJ databases">
        <title>Ornithinimicrobium HY1793.</title>
        <authorList>
            <person name="Huang Y."/>
        </authorList>
    </citation>
    <scope>NUCLEOTIDE SEQUENCE</scope>
    <source>
        <strain evidence="2">HY1793</strain>
    </source>
</reference>
<dbReference type="Gene3D" id="3.40.50.720">
    <property type="entry name" value="NAD(P)-binding Rossmann-like Domain"/>
    <property type="match status" value="1"/>
</dbReference>
<accession>A0ABY4YUF4</accession>
<sequence>MSQQMMRKVTQDTFGGPEVMRLVEAERPTPGPAEVLVRVQASGVNPTDWKHRAGGRFLGDPPFTLGWDVSGIVEEVGIGVAILQPGDEVVGMLPYPGAGGGYSEYVVASPRTFVRRPASMAAAAGAALPLVGLTAWQALVDVAGVQSGDRVLVHAAAGGVGHVAVQIAAHHGAHVIGTASRAKHDIVRGFGAAEVIDYRTTDFSADLSDIDVVLDTIGDDYGPRSISTMRNGGRYVSITPANVHPDLATTAEQAGVSTALMLVERDHASLTEIVRLAEEGALRVELAATFPIESVAEAHALGEQGGTTGKIVLTWQGHEVSSRRR</sequence>
<dbReference type="RefSeq" id="WP_252593570.1">
    <property type="nucleotide sequence ID" value="NZ_CP099489.1"/>
</dbReference>
<dbReference type="EMBL" id="CP099489">
    <property type="protein sequence ID" value="USQ80194.1"/>
    <property type="molecule type" value="Genomic_DNA"/>
</dbReference>
<feature type="domain" description="Enoyl reductase (ER)" evidence="1">
    <location>
        <begin position="15"/>
        <end position="313"/>
    </location>
</feature>
<protein>
    <submittedName>
        <fullName evidence="2">NADP-dependent oxidoreductase</fullName>
    </submittedName>
</protein>
<gene>
    <name evidence="2" type="ORF">NF556_00590</name>
</gene>
<dbReference type="CDD" id="cd05289">
    <property type="entry name" value="MDR_like_2"/>
    <property type="match status" value="1"/>
</dbReference>
<dbReference type="Pfam" id="PF13602">
    <property type="entry name" value="ADH_zinc_N_2"/>
    <property type="match status" value="1"/>
</dbReference>
<dbReference type="Proteomes" id="UP001056455">
    <property type="component" value="Chromosome"/>
</dbReference>
<dbReference type="SUPFAM" id="SSF51735">
    <property type="entry name" value="NAD(P)-binding Rossmann-fold domains"/>
    <property type="match status" value="1"/>
</dbReference>
<evidence type="ECO:0000313" key="3">
    <source>
        <dbReference type="Proteomes" id="UP001056455"/>
    </source>
</evidence>
<dbReference type="InterPro" id="IPR011032">
    <property type="entry name" value="GroES-like_sf"/>
</dbReference>
<dbReference type="SUPFAM" id="SSF50129">
    <property type="entry name" value="GroES-like"/>
    <property type="match status" value="1"/>
</dbReference>